<evidence type="ECO:0000313" key="1">
    <source>
        <dbReference type="EMBL" id="MDC0709333.1"/>
    </source>
</evidence>
<dbReference type="RefSeq" id="WP_272137798.1">
    <property type="nucleotide sequence ID" value="NZ_JAQNDM010000002.1"/>
</dbReference>
<name>A0ABT5D881_9BACT</name>
<dbReference type="Pfam" id="PF13646">
    <property type="entry name" value="HEAT_2"/>
    <property type="match status" value="1"/>
</dbReference>
<accession>A0ABT5D881</accession>
<protein>
    <submittedName>
        <fullName evidence="1">HEAT repeat domain-containing protein</fullName>
    </submittedName>
</protein>
<proteinExistence type="predicted"/>
<dbReference type="EMBL" id="JAQNDM010000002">
    <property type="protein sequence ID" value="MDC0709333.1"/>
    <property type="molecule type" value="Genomic_DNA"/>
</dbReference>
<dbReference type="SMART" id="SM00567">
    <property type="entry name" value="EZ_HEAT"/>
    <property type="match status" value="4"/>
</dbReference>
<gene>
    <name evidence="1" type="ORF">POL68_12740</name>
</gene>
<keyword evidence="2" id="KW-1185">Reference proteome</keyword>
<organism evidence="1 2">
    <name type="scientific">Stigmatella ashevillensis</name>
    <dbReference type="NCBI Taxonomy" id="2995309"/>
    <lineage>
        <taxon>Bacteria</taxon>
        <taxon>Pseudomonadati</taxon>
        <taxon>Myxococcota</taxon>
        <taxon>Myxococcia</taxon>
        <taxon>Myxococcales</taxon>
        <taxon>Cystobacterineae</taxon>
        <taxon>Archangiaceae</taxon>
        <taxon>Stigmatella</taxon>
    </lineage>
</organism>
<comment type="caution">
    <text evidence="1">The sequence shown here is derived from an EMBL/GenBank/DDBJ whole genome shotgun (WGS) entry which is preliminary data.</text>
</comment>
<dbReference type="PANTHER" id="PTHR12697">
    <property type="entry name" value="PBS LYASE HEAT-LIKE PROTEIN"/>
    <property type="match status" value="1"/>
</dbReference>
<reference evidence="1 2" key="1">
    <citation type="submission" date="2022-11" db="EMBL/GenBank/DDBJ databases">
        <title>Minimal conservation of predation-associated metabolite biosynthetic gene clusters underscores biosynthetic potential of Myxococcota including descriptions for ten novel species: Archangium lansinium sp. nov., Myxococcus landrumus sp. nov., Nannocystis bai.</title>
        <authorList>
            <person name="Ahearne A."/>
            <person name="Stevens C."/>
            <person name="Dowd S."/>
        </authorList>
    </citation>
    <scope>NUCLEOTIDE SEQUENCE [LARGE SCALE GENOMIC DNA]</scope>
    <source>
        <strain evidence="1 2">NCWAL01</strain>
    </source>
</reference>
<dbReference type="Proteomes" id="UP001221838">
    <property type="component" value="Unassembled WGS sequence"/>
</dbReference>
<evidence type="ECO:0000313" key="2">
    <source>
        <dbReference type="Proteomes" id="UP001221838"/>
    </source>
</evidence>
<dbReference type="Pfam" id="PF03130">
    <property type="entry name" value="HEAT_PBS"/>
    <property type="match status" value="1"/>
</dbReference>
<dbReference type="Gene3D" id="1.25.10.10">
    <property type="entry name" value="Leucine-rich Repeat Variant"/>
    <property type="match status" value="2"/>
</dbReference>
<dbReference type="InterPro" id="IPR004155">
    <property type="entry name" value="PBS_lyase_HEAT"/>
</dbReference>
<dbReference type="InterPro" id="IPR011989">
    <property type="entry name" value="ARM-like"/>
</dbReference>
<dbReference type="InterPro" id="IPR016024">
    <property type="entry name" value="ARM-type_fold"/>
</dbReference>
<dbReference type="PANTHER" id="PTHR12697:SF5">
    <property type="entry name" value="DEOXYHYPUSINE HYDROXYLASE"/>
    <property type="match status" value="1"/>
</dbReference>
<sequence>MSSSGAVRTSLCSLGLALVLLAPLALALPPSAQKRLRNRAEVDAQLEQLVAGAPVPTTLSRLRYVGEGEYAAERIQLYLRKAVDERTRRNLTAVLAGLEARGAEPLLVRLASDGDSPVRMYAAQGLGKLRSRRVDVLMPLLEDKSNGVRKEAAKALGLSGNPKVGKALVTLARTEPEPEVRAELLAAVGRVGDVKQVDTLKEFLNSDSESTRFAAARGLCHLGAPEGFAFAKKLLGSPDRFVRRQGLELYEGVSAKKAGPSLRPLLDDPDRSLAAGSARILYQGGEPKMLEWLVLASFNAQGEDKLIYEKELEGLRLADDQRNAILRKVGAIQ</sequence>
<dbReference type="SUPFAM" id="SSF48371">
    <property type="entry name" value="ARM repeat"/>
    <property type="match status" value="1"/>
</dbReference>